<evidence type="ECO:0000313" key="3">
    <source>
        <dbReference type="Proteomes" id="UP000719412"/>
    </source>
</evidence>
<dbReference type="Proteomes" id="UP000719412">
    <property type="component" value="Unassembled WGS sequence"/>
</dbReference>
<gene>
    <name evidence="2" type="ORF">GEV33_001065</name>
</gene>
<keyword evidence="1" id="KW-1133">Transmembrane helix</keyword>
<evidence type="ECO:0000313" key="2">
    <source>
        <dbReference type="EMBL" id="KAH0821726.1"/>
    </source>
</evidence>
<protein>
    <submittedName>
        <fullName evidence="2">Uncharacterized protein</fullName>
    </submittedName>
</protein>
<name>A0A8J6HXV4_TENMO</name>
<dbReference type="AlphaFoldDB" id="A0A8J6HXV4"/>
<keyword evidence="1" id="KW-0472">Membrane</keyword>
<sequence>MSSTVSTTEVQTISKKVMTPRKADDKTQRLVRTSSLEKIRRFNSFICSQQYYVLPALLAWLKSSQTVLQSSTEKTIFFFRSLLFTHFLYKLCQLEFRAIVSNGLLLVRKQFREICLLKWAVYATALVLSAQLFLCFYLLCNTHVPNGLAFLIVCWFYIIYLNASSVCFVPKRSNNVIKKTN</sequence>
<organism evidence="2 3">
    <name type="scientific">Tenebrio molitor</name>
    <name type="common">Yellow mealworm beetle</name>
    <dbReference type="NCBI Taxonomy" id="7067"/>
    <lineage>
        <taxon>Eukaryota</taxon>
        <taxon>Metazoa</taxon>
        <taxon>Ecdysozoa</taxon>
        <taxon>Arthropoda</taxon>
        <taxon>Hexapoda</taxon>
        <taxon>Insecta</taxon>
        <taxon>Pterygota</taxon>
        <taxon>Neoptera</taxon>
        <taxon>Endopterygota</taxon>
        <taxon>Coleoptera</taxon>
        <taxon>Polyphaga</taxon>
        <taxon>Cucujiformia</taxon>
        <taxon>Tenebrionidae</taxon>
        <taxon>Tenebrio</taxon>
    </lineage>
</organism>
<accession>A0A8J6HXV4</accession>
<keyword evidence="3" id="KW-1185">Reference proteome</keyword>
<dbReference type="EMBL" id="JABDTM020006469">
    <property type="protein sequence ID" value="KAH0821726.1"/>
    <property type="molecule type" value="Genomic_DNA"/>
</dbReference>
<reference evidence="2" key="1">
    <citation type="journal article" date="2020" name="J Insects Food Feed">
        <title>The yellow mealworm (Tenebrio molitor) genome: a resource for the emerging insects as food and feed industry.</title>
        <authorList>
            <person name="Eriksson T."/>
            <person name="Andere A."/>
            <person name="Kelstrup H."/>
            <person name="Emery V."/>
            <person name="Picard C."/>
        </authorList>
    </citation>
    <scope>NUCLEOTIDE SEQUENCE</scope>
    <source>
        <strain evidence="2">Stoneville</strain>
        <tissue evidence="2">Whole head</tissue>
    </source>
</reference>
<feature type="transmembrane region" description="Helical" evidence="1">
    <location>
        <begin position="145"/>
        <end position="169"/>
    </location>
</feature>
<comment type="caution">
    <text evidence="2">The sequence shown here is derived from an EMBL/GenBank/DDBJ whole genome shotgun (WGS) entry which is preliminary data.</text>
</comment>
<reference evidence="2" key="2">
    <citation type="submission" date="2021-08" db="EMBL/GenBank/DDBJ databases">
        <authorList>
            <person name="Eriksson T."/>
        </authorList>
    </citation>
    <scope>NUCLEOTIDE SEQUENCE</scope>
    <source>
        <strain evidence="2">Stoneville</strain>
        <tissue evidence="2">Whole head</tissue>
    </source>
</reference>
<dbReference type="OrthoDB" id="6761331at2759"/>
<proteinExistence type="predicted"/>
<keyword evidence="1" id="KW-0812">Transmembrane</keyword>
<feature type="transmembrane region" description="Helical" evidence="1">
    <location>
        <begin position="119"/>
        <end position="139"/>
    </location>
</feature>
<evidence type="ECO:0000256" key="1">
    <source>
        <dbReference type="SAM" id="Phobius"/>
    </source>
</evidence>